<dbReference type="InterPro" id="IPR036237">
    <property type="entry name" value="Xyl_isomerase-like_sf"/>
</dbReference>
<proteinExistence type="predicted"/>
<dbReference type="EMBL" id="JACHXJ010000004">
    <property type="protein sequence ID" value="MBB3130031.1"/>
    <property type="molecule type" value="Genomic_DNA"/>
</dbReference>
<evidence type="ECO:0000313" key="2">
    <source>
        <dbReference type="EMBL" id="MBB3130031.1"/>
    </source>
</evidence>
<dbReference type="Pfam" id="PF01261">
    <property type="entry name" value="AP_endonuc_2"/>
    <property type="match status" value="1"/>
</dbReference>
<dbReference type="InterPro" id="IPR050312">
    <property type="entry name" value="IolE/XylAMocC-like"/>
</dbReference>
<keyword evidence="2" id="KW-0413">Isomerase</keyword>
<gene>
    <name evidence="2" type="ORF">FHS19_004736</name>
</gene>
<dbReference type="AlphaFoldDB" id="A0A839TU09"/>
<organism evidence="2 3">
    <name type="scientific">Paenibacillus rhizosphaerae</name>
    <dbReference type="NCBI Taxonomy" id="297318"/>
    <lineage>
        <taxon>Bacteria</taxon>
        <taxon>Bacillati</taxon>
        <taxon>Bacillota</taxon>
        <taxon>Bacilli</taxon>
        <taxon>Bacillales</taxon>
        <taxon>Paenibacillaceae</taxon>
        <taxon>Paenibacillus</taxon>
    </lineage>
</organism>
<feature type="domain" description="Xylose isomerase-like TIM barrel" evidence="1">
    <location>
        <begin position="23"/>
        <end position="254"/>
    </location>
</feature>
<dbReference type="InterPro" id="IPR013022">
    <property type="entry name" value="Xyl_isomerase-like_TIM-brl"/>
</dbReference>
<dbReference type="Proteomes" id="UP000517523">
    <property type="component" value="Unassembled WGS sequence"/>
</dbReference>
<dbReference type="RefSeq" id="WP_183584196.1">
    <property type="nucleotide sequence ID" value="NZ_JACHXJ010000004.1"/>
</dbReference>
<comment type="caution">
    <text evidence="2">The sequence shown here is derived from an EMBL/GenBank/DDBJ whole genome shotgun (WGS) entry which is preliminary data.</text>
</comment>
<dbReference type="SUPFAM" id="SSF51658">
    <property type="entry name" value="Xylose isomerase-like"/>
    <property type="match status" value="1"/>
</dbReference>
<protein>
    <submittedName>
        <fullName evidence="2">Sugar phosphate isomerase/epimerase</fullName>
    </submittedName>
</protein>
<evidence type="ECO:0000313" key="3">
    <source>
        <dbReference type="Proteomes" id="UP000517523"/>
    </source>
</evidence>
<sequence>MNAAFQLGVITDEISQDITDAIRIARRYGLAALELRSVDGEQLYRLSDSRIEEIGAAIRAAGLKVSGLSAPVFKCNLRNAEEVAEHRGILTRYAELAQRLGTRYVRGFSFWAEGPLEEAYDDIVRELKGVVPILEQHGVIYALEADPAVYASNAAKAASLIRAVDSPYLQGLYDPGNDLWDPDEEIPYPDGYEALRERICHIHLKDAVKQGDHTEAVAVGKGQVDYAGLLHRLVQEGYDGYLVVETHYRLQSSLTEEQLKRPAGYAFSEGGEEATIDCLNSLFELLERSSISISKSGL</sequence>
<accession>A0A839TU09</accession>
<dbReference type="Gene3D" id="3.20.20.150">
    <property type="entry name" value="Divalent-metal-dependent TIM barrel enzymes"/>
    <property type="match status" value="1"/>
</dbReference>
<dbReference type="PANTHER" id="PTHR12110">
    <property type="entry name" value="HYDROXYPYRUVATE ISOMERASE"/>
    <property type="match status" value="1"/>
</dbReference>
<evidence type="ECO:0000259" key="1">
    <source>
        <dbReference type="Pfam" id="PF01261"/>
    </source>
</evidence>
<reference evidence="2 3" key="1">
    <citation type="submission" date="2020-08" db="EMBL/GenBank/DDBJ databases">
        <title>Genomic Encyclopedia of Type Strains, Phase III (KMG-III): the genomes of soil and plant-associated and newly described type strains.</title>
        <authorList>
            <person name="Whitman W."/>
        </authorList>
    </citation>
    <scope>NUCLEOTIDE SEQUENCE [LARGE SCALE GENOMIC DNA]</scope>
    <source>
        <strain evidence="2 3">CECT 5831</strain>
    </source>
</reference>
<dbReference type="GO" id="GO:0016853">
    <property type="term" value="F:isomerase activity"/>
    <property type="evidence" value="ECO:0007669"/>
    <property type="project" value="UniProtKB-KW"/>
</dbReference>
<dbReference type="PANTHER" id="PTHR12110:SF41">
    <property type="entry name" value="INOSOSE DEHYDRATASE"/>
    <property type="match status" value="1"/>
</dbReference>
<name>A0A839TU09_9BACL</name>